<accession>A0AAU9IXM4</accession>
<keyword evidence="1" id="KW-0472">Membrane</keyword>
<feature type="signal peptide" evidence="2">
    <location>
        <begin position="1"/>
        <end position="20"/>
    </location>
</feature>
<gene>
    <name evidence="3" type="ORF">BSTOLATCC_MIC23502</name>
</gene>
<sequence>MKPFISIVFSLLLFPRFAVSDSNQDKYNNCVVNCKVTWSMLPYAETEYHIEKCIKDECDPLLQPVLITKDSQILANDLSLSGQKIMTEAYFYSILPFSIIFVFLFCIICNFFYKKIKLAQNQISTDEEFQTPYFILQI</sequence>
<reference evidence="3" key="1">
    <citation type="submission" date="2021-09" db="EMBL/GenBank/DDBJ databases">
        <authorList>
            <consortium name="AG Swart"/>
            <person name="Singh M."/>
            <person name="Singh A."/>
            <person name="Seah K."/>
            <person name="Emmerich C."/>
        </authorList>
    </citation>
    <scope>NUCLEOTIDE SEQUENCE</scope>
    <source>
        <strain evidence="3">ATCC30299</strain>
    </source>
</reference>
<evidence type="ECO:0000313" key="3">
    <source>
        <dbReference type="EMBL" id="CAG9319294.1"/>
    </source>
</evidence>
<proteinExistence type="predicted"/>
<comment type="caution">
    <text evidence="3">The sequence shown here is derived from an EMBL/GenBank/DDBJ whole genome shotgun (WGS) entry which is preliminary data.</text>
</comment>
<evidence type="ECO:0000256" key="2">
    <source>
        <dbReference type="SAM" id="SignalP"/>
    </source>
</evidence>
<evidence type="ECO:0000256" key="1">
    <source>
        <dbReference type="SAM" id="Phobius"/>
    </source>
</evidence>
<protein>
    <submittedName>
        <fullName evidence="3">Uncharacterized protein</fullName>
    </submittedName>
</protein>
<dbReference type="EMBL" id="CAJZBQ010000022">
    <property type="protein sequence ID" value="CAG9319294.1"/>
    <property type="molecule type" value="Genomic_DNA"/>
</dbReference>
<keyword evidence="2" id="KW-0732">Signal</keyword>
<evidence type="ECO:0000313" key="4">
    <source>
        <dbReference type="Proteomes" id="UP001162131"/>
    </source>
</evidence>
<organism evidence="3 4">
    <name type="scientific">Blepharisma stoltei</name>
    <dbReference type="NCBI Taxonomy" id="1481888"/>
    <lineage>
        <taxon>Eukaryota</taxon>
        <taxon>Sar</taxon>
        <taxon>Alveolata</taxon>
        <taxon>Ciliophora</taxon>
        <taxon>Postciliodesmatophora</taxon>
        <taxon>Heterotrichea</taxon>
        <taxon>Heterotrichida</taxon>
        <taxon>Blepharismidae</taxon>
        <taxon>Blepharisma</taxon>
    </lineage>
</organism>
<keyword evidence="4" id="KW-1185">Reference proteome</keyword>
<dbReference type="Proteomes" id="UP001162131">
    <property type="component" value="Unassembled WGS sequence"/>
</dbReference>
<dbReference type="AlphaFoldDB" id="A0AAU9IXM4"/>
<feature type="chain" id="PRO_5044009539" evidence="2">
    <location>
        <begin position="21"/>
        <end position="138"/>
    </location>
</feature>
<name>A0AAU9IXM4_9CILI</name>
<keyword evidence="1" id="KW-0812">Transmembrane</keyword>
<feature type="transmembrane region" description="Helical" evidence="1">
    <location>
        <begin position="89"/>
        <end position="113"/>
    </location>
</feature>
<keyword evidence="1" id="KW-1133">Transmembrane helix</keyword>